<protein>
    <submittedName>
        <fullName evidence="1">Uncharacterized protein</fullName>
    </submittedName>
</protein>
<dbReference type="Gramene" id="mRNA:HanXRQr2_Chr16g0741821">
    <property type="protein sequence ID" value="CDS:HanXRQr2_Chr16g0741821.1"/>
    <property type="gene ID" value="HanXRQr2_Chr16g0741821"/>
</dbReference>
<sequence length="59" mass="7243">MCHMLLKLGFYRVLDSRIRYRNVGLRRNTSINIRKMKHDGRTDLKHPRRYFLIIIDVLE</sequence>
<evidence type="ECO:0000313" key="1">
    <source>
        <dbReference type="EMBL" id="KAF5759483.1"/>
    </source>
</evidence>
<comment type="caution">
    <text evidence="1">The sequence shown here is derived from an EMBL/GenBank/DDBJ whole genome shotgun (WGS) entry which is preliminary data.</text>
</comment>
<evidence type="ECO:0000313" key="2">
    <source>
        <dbReference type="Proteomes" id="UP000215914"/>
    </source>
</evidence>
<dbReference type="AlphaFoldDB" id="A0A9K3DRR2"/>
<dbReference type="EMBL" id="MNCJ02000331">
    <property type="protein sequence ID" value="KAF5759483.1"/>
    <property type="molecule type" value="Genomic_DNA"/>
</dbReference>
<reference evidence="1" key="1">
    <citation type="journal article" date="2017" name="Nature">
        <title>The sunflower genome provides insights into oil metabolism, flowering and Asterid evolution.</title>
        <authorList>
            <person name="Badouin H."/>
            <person name="Gouzy J."/>
            <person name="Grassa C.J."/>
            <person name="Murat F."/>
            <person name="Staton S.E."/>
            <person name="Cottret L."/>
            <person name="Lelandais-Briere C."/>
            <person name="Owens G.L."/>
            <person name="Carrere S."/>
            <person name="Mayjonade B."/>
            <person name="Legrand L."/>
            <person name="Gill N."/>
            <person name="Kane N.C."/>
            <person name="Bowers J.E."/>
            <person name="Hubner S."/>
            <person name="Bellec A."/>
            <person name="Berard A."/>
            <person name="Berges H."/>
            <person name="Blanchet N."/>
            <person name="Boniface M.C."/>
            <person name="Brunel D."/>
            <person name="Catrice O."/>
            <person name="Chaidir N."/>
            <person name="Claudel C."/>
            <person name="Donnadieu C."/>
            <person name="Faraut T."/>
            <person name="Fievet G."/>
            <person name="Helmstetter N."/>
            <person name="King M."/>
            <person name="Knapp S.J."/>
            <person name="Lai Z."/>
            <person name="Le Paslier M.C."/>
            <person name="Lippi Y."/>
            <person name="Lorenzon L."/>
            <person name="Mandel J.R."/>
            <person name="Marage G."/>
            <person name="Marchand G."/>
            <person name="Marquand E."/>
            <person name="Bret-Mestries E."/>
            <person name="Morien E."/>
            <person name="Nambeesan S."/>
            <person name="Nguyen T."/>
            <person name="Pegot-Espagnet P."/>
            <person name="Pouilly N."/>
            <person name="Raftis F."/>
            <person name="Sallet E."/>
            <person name="Schiex T."/>
            <person name="Thomas J."/>
            <person name="Vandecasteele C."/>
            <person name="Vares D."/>
            <person name="Vear F."/>
            <person name="Vautrin S."/>
            <person name="Crespi M."/>
            <person name="Mangin B."/>
            <person name="Burke J.M."/>
            <person name="Salse J."/>
            <person name="Munos S."/>
            <person name="Vincourt P."/>
            <person name="Rieseberg L.H."/>
            <person name="Langlade N.B."/>
        </authorList>
    </citation>
    <scope>NUCLEOTIDE SEQUENCE</scope>
    <source>
        <tissue evidence="1">Leaves</tissue>
    </source>
</reference>
<accession>A0A9K3DRR2</accession>
<name>A0A9K3DRR2_HELAN</name>
<organism evidence="1 2">
    <name type="scientific">Helianthus annuus</name>
    <name type="common">Common sunflower</name>
    <dbReference type="NCBI Taxonomy" id="4232"/>
    <lineage>
        <taxon>Eukaryota</taxon>
        <taxon>Viridiplantae</taxon>
        <taxon>Streptophyta</taxon>
        <taxon>Embryophyta</taxon>
        <taxon>Tracheophyta</taxon>
        <taxon>Spermatophyta</taxon>
        <taxon>Magnoliopsida</taxon>
        <taxon>eudicotyledons</taxon>
        <taxon>Gunneridae</taxon>
        <taxon>Pentapetalae</taxon>
        <taxon>asterids</taxon>
        <taxon>campanulids</taxon>
        <taxon>Asterales</taxon>
        <taxon>Asteraceae</taxon>
        <taxon>Asteroideae</taxon>
        <taxon>Heliantheae alliance</taxon>
        <taxon>Heliantheae</taxon>
        <taxon>Helianthus</taxon>
    </lineage>
</organism>
<dbReference type="Proteomes" id="UP000215914">
    <property type="component" value="Unassembled WGS sequence"/>
</dbReference>
<keyword evidence="2" id="KW-1185">Reference proteome</keyword>
<gene>
    <name evidence="1" type="ORF">HanXRQr2_Chr16g0741821</name>
</gene>
<reference evidence="1" key="2">
    <citation type="submission" date="2020-06" db="EMBL/GenBank/DDBJ databases">
        <title>Helianthus annuus Genome sequencing and assembly Release 2.</title>
        <authorList>
            <person name="Gouzy J."/>
            <person name="Langlade N."/>
            <person name="Munos S."/>
        </authorList>
    </citation>
    <scope>NUCLEOTIDE SEQUENCE</scope>
    <source>
        <tissue evidence="1">Leaves</tissue>
    </source>
</reference>
<proteinExistence type="predicted"/>